<evidence type="ECO:0008006" key="6">
    <source>
        <dbReference type="Google" id="ProtNLM"/>
    </source>
</evidence>
<evidence type="ECO:0000313" key="4">
    <source>
        <dbReference type="EMBL" id="ALF60344.1"/>
    </source>
</evidence>
<feature type="transmembrane region" description="Helical" evidence="1">
    <location>
        <begin position="12"/>
        <end position="33"/>
    </location>
</feature>
<keyword evidence="1" id="KW-0472">Membrane</keyword>
<dbReference type="Pfam" id="PF07290">
    <property type="entry name" value="YqiJ_OB"/>
    <property type="match status" value="1"/>
</dbReference>
<dbReference type="KEGG" id="pur:AOC03_10085"/>
<keyword evidence="1" id="KW-0812">Transmembrane</keyword>
<feature type="transmembrane region" description="Helical" evidence="1">
    <location>
        <begin position="115"/>
        <end position="137"/>
    </location>
</feature>
<feature type="domain" description="Inner membrane protein YqiJ N-terminal" evidence="3">
    <location>
        <begin position="12"/>
        <end position="129"/>
    </location>
</feature>
<dbReference type="InterPro" id="IPR048376">
    <property type="entry name" value="YqiJ_N"/>
</dbReference>
<evidence type="ECO:0000259" key="3">
    <source>
        <dbReference type="Pfam" id="PF21001"/>
    </source>
</evidence>
<evidence type="ECO:0000259" key="2">
    <source>
        <dbReference type="Pfam" id="PF07290"/>
    </source>
</evidence>
<dbReference type="OrthoDB" id="7207054at2"/>
<name>A0A0M4U5R9_9GAMM</name>
<feature type="domain" description="Inner membrane protein YqiJ OB-fold" evidence="2">
    <location>
        <begin position="152"/>
        <end position="192"/>
    </location>
</feature>
<dbReference type="RefSeq" id="WP_062535648.1">
    <property type="nucleotide sequence ID" value="NZ_CP012678.1"/>
</dbReference>
<proteinExistence type="predicted"/>
<gene>
    <name evidence="4" type="ORF">AOC03_10085</name>
</gene>
<evidence type="ECO:0000256" key="1">
    <source>
        <dbReference type="SAM" id="Phobius"/>
    </source>
</evidence>
<evidence type="ECO:0000313" key="5">
    <source>
        <dbReference type="Proteomes" id="UP000059847"/>
    </source>
</evidence>
<accession>A0A0M4U5R9</accession>
<protein>
    <recommendedName>
        <fullName evidence="6">DUF1449 family protein</fullName>
    </recommendedName>
</protein>
<feature type="transmembrane region" description="Helical" evidence="1">
    <location>
        <begin position="84"/>
        <end position="109"/>
    </location>
</feature>
<keyword evidence="1" id="KW-1133">Transmembrane helix</keyword>
<dbReference type="EMBL" id="CP012678">
    <property type="protein sequence ID" value="ALF60344.1"/>
    <property type="molecule type" value="Genomic_DNA"/>
</dbReference>
<dbReference type="Pfam" id="PF21001">
    <property type="entry name" value="YqiJ_N"/>
    <property type="match status" value="1"/>
</dbReference>
<keyword evidence="5" id="KW-1185">Reference proteome</keyword>
<reference evidence="4 5" key="1">
    <citation type="submission" date="2015-09" db="EMBL/GenBank/DDBJ databases">
        <title>Complete genome of Psychrobacter urativorans R10.10B.</title>
        <authorList>
            <person name="See-Too W.S."/>
            <person name="Chan K.G."/>
        </authorList>
    </citation>
    <scope>NUCLEOTIDE SEQUENCE [LARGE SCALE GENOMIC DNA]</scope>
    <source>
        <strain evidence="4 5">R10.10B</strain>
    </source>
</reference>
<dbReference type="STRING" id="45610.AOC03_10085"/>
<dbReference type="InterPro" id="IPR010840">
    <property type="entry name" value="YqiJ_OB"/>
</dbReference>
<dbReference type="Proteomes" id="UP000059847">
    <property type="component" value="Chromosome"/>
</dbReference>
<sequence>MWEILNTSAFAPFAIAALVLLILLVVELLGFFFGGISGFLDNILPDALVDADFDSNISMNADADISLGLKALDWLYVGRIPTMILLIVLIASFCISGFVIQQLAFAVLGSFISPWLASLDALVISFPLLKIIASLLYPILPKDESSAVSADSLVGRQARIVLGYASIGQPAQAKLTDEHGQTHYVMVEPDPDCISGHHARSRVSLPIAAEVNNPAVTITAEDALIITKKASGHYLVKKL</sequence>
<organism evidence="4 5">
    <name type="scientific">Psychrobacter urativorans</name>
    <dbReference type="NCBI Taxonomy" id="45610"/>
    <lineage>
        <taxon>Bacteria</taxon>
        <taxon>Pseudomonadati</taxon>
        <taxon>Pseudomonadota</taxon>
        <taxon>Gammaproteobacteria</taxon>
        <taxon>Moraxellales</taxon>
        <taxon>Moraxellaceae</taxon>
        <taxon>Psychrobacter</taxon>
    </lineage>
</organism>
<dbReference type="AlphaFoldDB" id="A0A0M4U5R9"/>